<dbReference type="HOGENOM" id="CLU_1130608_0_0_1"/>
<sequence length="246" mass="26742">MTCEEVNSLSEHHGAEVILYDFDEVHVVEDSFAGDTEFPDTQVAVDVQAVAVTELELHGLMESKLQDAIVDVVGSEVDTVVAVRKEDVIMAERELHDVADIVAVELEVHDVIESKLHDAAVAVTESEVNIVLGTHDEAMAMIVAVAEMELNGVVVAVPESELNVVVVVCEVVMDIDVAHALLHHHGTKDMNDAAMDLLWISHGYDHGFGFAKIPAKASDNEEFEDSRSVLGVVAAVVKLKCCRTRR</sequence>
<protein>
    <submittedName>
        <fullName evidence="1">Uncharacterized protein</fullName>
    </submittedName>
</protein>
<accession>A0A0E0R6T1</accession>
<name>A0A0E0R6T1_ORYRU</name>
<dbReference type="AlphaFoldDB" id="A0A0E0R6T1"/>
<dbReference type="OMA" id="LWISHGY"/>
<keyword evidence="2" id="KW-1185">Reference proteome</keyword>
<reference evidence="1" key="2">
    <citation type="submission" date="2015-06" db="UniProtKB">
        <authorList>
            <consortium name="EnsemblPlants"/>
        </authorList>
    </citation>
    <scope>IDENTIFICATION</scope>
</reference>
<dbReference type="Gramene" id="ORUFI11G09750.1">
    <property type="protein sequence ID" value="ORUFI11G09750.1"/>
    <property type="gene ID" value="ORUFI11G09750"/>
</dbReference>
<dbReference type="Proteomes" id="UP000008022">
    <property type="component" value="Unassembled WGS sequence"/>
</dbReference>
<reference evidence="2" key="1">
    <citation type="submission" date="2013-06" db="EMBL/GenBank/DDBJ databases">
        <authorList>
            <person name="Zhao Q."/>
        </authorList>
    </citation>
    <scope>NUCLEOTIDE SEQUENCE</scope>
    <source>
        <strain evidence="2">cv. W1943</strain>
    </source>
</reference>
<evidence type="ECO:0000313" key="2">
    <source>
        <dbReference type="Proteomes" id="UP000008022"/>
    </source>
</evidence>
<dbReference type="EnsemblPlants" id="ORUFI11G09750.1">
    <property type="protein sequence ID" value="ORUFI11G09750.1"/>
    <property type="gene ID" value="ORUFI11G09750"/>
</dbReference>
<proteinExistence type="predicted"/>
<organism evidence="1 2">
    <name type="scientific">Oryza rufipogon</name>
    <name type="common">Brownbeard rice</name>
    <name type="synonym">Asian wild rice</name>
    <dbReference type="NCBI Taxonomy" id="4529"/>
    <lineage>
        <taxon>Eukaryota</taxon>
        <taxon>Viridiplantae</taxon>
        <taxon>Streptophyta</taxon>
        <taxon>Embryophyta</taxon>
        <taxon>Tracheophyta</taxon>
        <taxon>Spermatophyta</taxon>
        <taxon>Magnoliopsida</taxon>
        <taxon>Liliopsida</taxon>
        <taxon>Poales</taxon>
        <taxon>Poaceae</taxon>
        <taxon>BOP clade</taxon>
        <taxon>Oryzoideae</taxon>
        <taxon>Oryzeae</taxon>
        <taxon>Oryzinae</taxon>
        <taxon>Oryza</taxon>
    </lineage>
</organism>
<evidence type="ECO:0000313" key="1">
    <source>
        <dbReference type="EnsemblPlants" id="ORUFI11G09750.1"/>
    </source>
</evidence>